<name>A0A371NAX3_9EURY</name>
<dbReference type="GO" id="GO:0006617">
    <property type="term" value="P:SRP-dependent cotranslational protein targeting to membrane, signal sequence recognition"/>
    <property type="evidence" value="ECO:0007669"/>
    <property type="project" value="TreeGrafter"/>
</dbReference>
<dbReference type="GO" id="GO:0008312">
    <property type="term" value="F:7S RNA binding"/>
    <property type="evidence" value="ECO:0007669"/>
    <property type="project" value="UniProtKB-UniRule"/>
</dbReference>
<gene>
    <name evidence="5" type="primary">srp19</name>
    <name evidence="6" type="ORF">C7452_1665</name>
</gene>
<comment type="subunit">
    <text evidence="5">Part of the signal recognition particle protein translocation system, which is composed of SRP and FtsY. Archaeal SRP consists of a 7S RNA molecule of 300 nucleotides and two protein subunits: SRP54 and SRP19.</text>
</comment>
<dbReference type="InterPro" id="IPR022938">
    <property type="entry name" value="SRP19_arc-type"/>
</dbReference>
<evidence type="ECO:0000313" key="6">
    <source>
        <dbReference type="EMBL" id="REE25314.1"/>
    </source>
</evidence>
<dbReference type="PANTHER" id="PTHR17453">
    <property type="entry name" value="SIGNAL RECOGNITION PARTICLE 19 KD PROTEIN"/>
    <property type="match status" value="1"/>
</dbReference>
<keyword evidence="5" id="KW-0694">RNA-binding</keyword>
<sequence>MIIWPAYLDSRKSRSEGRRVPLEYAVESPTASEILRAARKLQLEASMESDRAYPPSWWESSGRVVVEYNGKKSELLPKIARLVRSSRKR</sequence>
<evidence type="ECO:0000256" key="5">
    <source>
        <dbReference type="HAMAP-Rule" id="MF_00305"/>
    </source>
</evidence>
<dbReference type="Pfam" id="PF01922">
    <property type="entry name" value="SRP19"/>
    <property type="match status" value="1"/>
</dbReference>
<keyword evidence="7" id="KW-1185">Reference proteome</keyword>
<comment type="caution">
    <text evidence="6">The sequence shown here is derived from an EMBL/GenBank/DDBJ whole genome shotgun (WGS) entry which is preliminary data.</text>
</comment>
<dbReference type="HAMAP" id="MF_00305">
    <property type="entry name" value="SRP19"/>
    <property type="match status" value="1"/>
</dbReference>
<dbReference type="AlphaFoldDB" id="A0A371NAX3"/>
<accession>A0A371NAX3</accession>
<dbReference type="PANTHER" id="PTHR17453:SF0">
    <property type="entry name" value="SIGNAL RECOGNITION PARTICLE 19 KDA PROTEIN"/>
    <property type="match status" value="1"/>
</dbReference>
<dbReference type="InterPro" id="IPR002778">
    <property type="entry name" value="Signal_recog_particle_SRP19"/>
</dbReference>
<comment type="similarity">
    <text evidence="5">Belongs to the SRP19 family.</text>
</comment>
<comment type="subcellular location">
    <subcellularLocation>
        <location evidence="1 5">Cytoplasm</location>
    </subcellularLocation>
</comment>
<dbReference type="EMBL" id="QREL01000003">
    <property type="protein sequence ID" value="REE25314.1"/>
    <property type="molecule type" value="Genomic_DNA"/>
</dbReference>
<evidence type="ECO:0000256" key="4">
    <source>
        <dbReference type="ARBA" id="ARBA00023274"/>
    </source>
</evidence>
<dbReference type="InterPro" id="IPR036521">
    <property type="entry name" value="SRP19-like_sf"/>
</dbReference>
<keyword evidence="3 5" id="KW-0733">Signal recognition particle</keyword>
<organism evidence="6 7">
    <name type="scientific">Methanothermobacter defluvii</name>
    <dbReference type="NCBI Taxonomy" id="49339"/>
    <lineage>
        <taxon>Archaea</taxon>
        <taxon>Methanobacteriati</taxon>
        <taxon>Methanobacteriota</taxon>
        <taxon>Methanomada group</taxon>
        <taxon>Methanobacteria</taxon>
        <taxon>Methanobacteriales</taxon>
        <taxon>Methanobacteriaceae</taxon>
        <taxon>Methanothermobacter</taxon>
    </lineage>
</organism>
<dbReference type="GO" id="GO:0048500">
    <property type="term" value="C:signal recognition particle"/>
    <property type="evidence" value="ECO:0007669"/>
    <property type="project" value="UniProtKB-UniRule"/>
</dbReference>
<keyword evidence="4 5" id="KW-0687">Ribonucleoprotein</keyword>
<protein>
    <recommendedName>
        <fullName evidence="5">Signal recognition particle 19 kDa protein</fullName>
        <shortName evidence="5">SRP19</shortName>
    </recommendedName>
</protein>
<evidence type="ECO:0000256" key="2">
    <source>
        <dbReference type="ARBA" id="ARBA00022490"/>
    </source>
</evidence>
<dbReference type="Proteomes" id="UP000256864">
    <property type="component" value="Unassembled WGS sequence"/>
</dbReference>
<dbReference type="SUPFAM" id="SSF69695">
    <property type="entry name" value="SRP19"/>
    <property type="match status" value="1"/>
</dbReference>
<comment type="function">
    <text evidence="5">Involved in targeting and insertion of nascent membrane proteins into the cytoplasmic membrane. Binds directly to 7S RNA and mediates binding of the 54 kDa subunit of the SRP.</text>
</comment>
<evidence type="ECO:0000256" key="3">
    <source>
        <dbReference type="ARBA" id="ARBA00023135"/>
    </source>
</evidence>
<dbReference type="Gene3D" id="3.30.56.30">
    <property type="entry name" value="Signal recognition particle, SRP19-like subunit"/>
    <property type="match status" value="1"/>
</dbReference>
<evidence type="ECO:0000256" key="1">
    <source>
        <dbReference type="ARBA" id="ARBA00004496"/>
    </source>
</evidence>
<reference evidence="6 7" key="1">
    <citation type="submission" date="2018-07" db="EMBL/GenBank/DDBJ databases">
        <title>Genomic Encyclopedia of Type Strains, Phase IV (KMG-IV): sequencing the most valuable type-strain genomes for metagenomic binning, comparative biology and taxonomic classification.</title>
        <authorList>
            <person name="Goeker M."/>
        </authorList>
    </citation>
    <scope>NUCLEOTIDE SEQUENCE [LARGE SCALE GENOMIC DNA]</scope>
    <source>
        <strain evidence="6 7">DSM 7466</strain>
    </source>
</reference>
<evidence type="ECO:0000313" key="7">
    <source>
        <dbReference type="Proteomes" id="UP000256864"/>
    </source>
</evidence>
<proteinExistence type="inferred from homology"/>
<keyword evidence="2 5" id="KW-0963">Cytoplasm</keyword>